<dbReference type="InterPro" id="IPR002347">
    <property type="entry name" value="SDR_fam"/>
</dbReference>
<dbReference type="InterPro" id="IPR036291">
    <property type="entry name" value="NAD(P)-bd_dom_sf"/>
</dbReference>
<dbReference type="EMBL" id="RIBY02002189">
    <property type="protein sequence ID" value="KAH9823607.1"/>
    <property type="molecule type" value="Genomic_DNA"/>
</dbReference>
<proteinExistence type="inferred from homology"/>
<reference evidence="4 5" key="1">
    <citation type="journal article" date="2018" name="IMA Fungus">
        <title>IMA Genome-F 10: Nine draft genome sequences of Claviceps purpurea s.lat., including C. arundinis, C. humidiphila, and C. cf. spartinae, pseudomolecules for the pitch canker pathogen Fusarium circinatum, draft genome of Davidsoniella eucalypti, Grosmannia galeiformis, Quambalaria eucalypti, and Teratosphaeria destructans.</title>
        <authorList>
            <person name="Wingfield B.D."/>
            <person name="Liu M."/>
            <person name="Nguyen H.D."/>
            <person name="Lane F.A."/>
            <person name="Morgan S.W."/>
            <person name="De Vos L."/>
            <person name="Wilken P.M."/>
            <person name="Duong T.A."/>
            <person name="Aylward J."/>
            <person name="Coetzee M.P."/>
            <person name="Dadej K."/>
            <person name="De Beer Z.W."/>
            <person name="Findlay W."/>
            <person name="Havenga M."/>
            <person name="Kolarik M."/>
            <person name="Menzies J.G."/>
            <person name="Naidoo K."/>
            <person name="Pochopski O."/>
            <person name="Shoukouhi P."/>
            <person name="Santana Q.C."/>
            <person name="Seifert K.A."/>
            <person name="Soal N."/>
            <person name="Steenkamp E.T."/>
            <person name="Tatham C.T."/>
            <person name="van der Nest M.A."/>
            <person name="Wingfield M.J."/>
        </authorList>
    </citation>
    <scope>NUCLEOTIDE SEQUENCE [LARGE SCALE GENOMIC DNA]</scope>
    <source>
        <strain evidence="4">CMW44962</strain>
    </source>
</reference>
<keyword evidence="3" id="KW-0560">Oxidoreductase</keyword>
<evidence type="ECO:0000256" key="1">
    <source>
        <dbReference type="ARBA" id="ARBA00006484"/>
    </source>
</evidence>
<evidence type="ECO:0000313" key="5">
    <source>
        <dbReference type="Proteomes" id="UP001138500"/>
    </source>
</evidence>
<dbReference type="OrthoDB" id="37659at2759"/>
<keyword evidence="5" id="KW-1185">Reference proteome</keyword>
<dbReference type="GO" id="GO:0005737">
    <property type="term" value="C:cytoplasm"/>
    <property type="evidence" value="ECO:0007669"/>
    <property type="project" value="TreeGrafter"/>
</dbReference>
<dbReference type="PANTHER" id="PTHR44229:SF4">
    <property type="entry name" value="15-HYDROXYPROSTAGLANDIN DEHYDROGENASE [NAD(+)]"/>
    <property type="match status" value="1"/>
</dbReference>
<keyword evidence="2" id="KW-0521">NADP</keyword>
<dbReference type="PROSITE" id="PS00061">
    <property type="entry name" value="ADH_SHORT"/>
    <property type="match status" value="1"/>
</dbReference>
<dbReference type="PANTHER" id="PTHR44229">
    <property type="entry name" value="15-HYDROXYPROSTAGLANDIN DEHYDROGENASE [NAD(+)]"/>
    <property type="match status" value="1"/>
</dbReference>
<evidence type="ECO:0000256" key="3">
    <source>
        <dbReference type="ARBA" id="ARBA00023002"/>
    </source>
</evidence>
<dbReference type="Gene3D" id="3.40.50.720">
    <property type="entry name" value="NAD(P)-binding Rossmann-like Domain"/>
    <property type="match status" value="1"/>
</dbReference>
<sequence>MASKVAIITGGASGMGLAVAQALAERGNWTTHILDLNEESGKEVASKLRNTVFHRADVADYAAQASAFKSAFIASGRRLDFVFANAGVIEKKNFYAKHETGDEPPPSPDLLSIDVDLKGVVYTSYLAVHYFRQSPKEGRDASLVLTASCGSLYPADYSPMYTAAKHGVLGFLRSIASHCRLDDIRANAICPGIVETNLVGPGGWSNFPRDLFTPVSQIVDVVLQLIDGSDLLDANGVQVSAGKAYGQAVEINLDKHYIRTVPDFCDDAMKGIMEATSVENQKGGVIKD</sequence>
<dbReference type="PRINTS" id="PR00081">
    <property type="entry name" value="GDHRDH"/>
</dbReference>
<organism evidence="4 5">
    <name type="scientific">Teratosphaeria destructans</name>
    <dbReference type="NCBI Taxonomy" id="418781"/>
    <lineage>
        <taxon>Eukaryota</taxon>
        <taxon>Fungi</taxon>
        <taxon>Dikarya</taxon>
        <taxon>Ascomycota</taxon>
        <taxon>Pezizomycotina</taxon>
        <taxon>Dothideomycetes</taxon>
        <taxon>Dothideomycetidae</taxon>
        <taxon>Mycosphaerellales</taxon>
        <taxon>Teratosphaeriaceae</taxon>
        <taxon>Teratosphaeria</taxon>
    </lineage>
</organism>
<name>A0A9W7SM80_9PEZI</name>
<reference evidence="4 5" key="2">
    <citation type="journal article" date="2021" name="Curr. Genet.">
        <title>Genetic response to nitrogen starvation in the aggressive Eucalyptus foliar pathogen Teratosphaeria destructans.</title>
        <authorList>
            <person name="Havenga M."/>
            <person name="Wingfield B.D."/>
            <person name="Wingfield M.J."/>
            <person name="Dreyer L.L."/>
            <person name="Roets F."/>
            <person name="Aylward J."/>
        </authorList>
    </citation>
    <scope>NUCLEOTIDE SEQUENCE [LARGE SCALE GENOMIC DNA]</scope>
    <source>
        <strain evidence="4">CMW44962</strain>
    </source>
</reference>
<dbReference type="AlphaFoldDB" id="A0A9W7SM80"/>
<dbReference type="Proteomes" id="UP001138500">
    <property type="component" value="Unassembled WGS sequence"/>
</dbReference>
<gene>
    <name evidence="4" type="ORF">Tdes44962_MAKER04566</name>
</gene>
<evidence type="ECO:0000256" key="2">
    <source>
        <dbReference type="ARBA" id="ARBA00022857"/>
    </source>
</evidence>
<evidence type="ECO:0000313" key="4">
    <source>
        <dbReference type="EMBL" id="KAH9823607.1"/>
    </source>
</evidence>
<comment type="caution">
    <text evidence="4">The sequence shown here is derived from an EMBL/GenBank/DDBJ whole genome shotgun (WGS) entry which is preliminary data.</text>
</comment>
<accession>A0A9W7SM80</accession>
<dbReference type="Pfam" id="PF00106">
    <property type="entry name" value="adh_short"/>
    <property type="match status" value="1"/>
</dbReference>
<dbReference type="GO" id="GO:0016616">
    <property type="term" value="F:oxidoreductase activity, acting on the CH-OH group of donors, NAD or NADP as acceptor"/>
    <property type="evidence" value="ECO:0007669"/>
    <property type="project" value="TreeGrafter"/>
</dbReference>
<comment type="similarity">
    <text evidence="1">Belongs to the short-chain dehydrogenases/reductases (SDR) family.</text>
</comment>
<protein>
    <submittedName>
        <fullName evidence="4">NAD(P)-binding protein</fullName>
    </submittedName>
</protein>
<dbReference type="InterPro" id="IPR020904">
    <property type="entry name" value="Sc_DH/Rdtase_CS"/>
</dbReference>
<dbReference type="SUPFAM" id="SSF51735">
    <property type="entry name" value="NAD(P)-binding Rossmann-fold domains"/>
    <property type="match status" value="1"/>
</dbReference>